<reference evidence="1 2" key="1">
    <citation type="submission" date="2019-05" db="EMBL/GenBank/DDBJ databases">
        <title>Emergence of the Ug99 lineage of the wheat stem rust pathogen through somatic hybridization.</title>
        <authorList>
            <person name="Li F."/>
            <person name="Upadhyaya N.M."/>
            <person name="Sperschneider J."/>
            <person name="Matny O."/>
            <person name="Nguyen-Phuc H."/>
            <person name="Mago R."/>
            <person name="Raley C."/>
            <person name="Miller M.E."/>
            <person name="Silverstein K.A.T."/>
            <person name="Henningsen E."/>
            <person name="Hirsch C.D."/>
            <person name="Visser B."/>
            <person name="Pretorius Z.A."/>
            <person name="Steffenson B.J."/>
            <person name="Schwessinger B."/>
            <person name="Dodds P.N."/>
            <person name="Figueroa M."/>
        </authorList>
    </citation>
    <scope>NUCLEOTIDE SEQUENCE [LARGE SCALE GENOMIC DNA]</scope>
    <source>
        <strain evidence="1 2">Ug99</strain>
    </source>
</reference>
<gene>
    <name evidence="1" type="ORF">PGTUg99_024606</name>
</gene>
<comment type="caution">
    <text evidence="1">The sequence shown here is derived from an EMBL/GenBank/DDBJ whole genome shotgun (WGS) entry which is preliminary data.</text>
</comment>
<proteinExistence type="predicted"/>
<dbReference type="AlphaFoldDB" id="A0A5B0S010"/>
<evidence type="ECO:0000313" key="1">
    <source>
        <dbReference type="EMBL" id="KAA1130829.1"/>
    </source>
</evidence>
<sequence length="53" mass="5946">MALDRFTDVPKSLTDLPMSLKACNNTRLDFRFLGLHPVGTISQCPEYLATTFV</sequence>
<organism evidence="1 2">
    <name type="scientific">Puccinia graminis f. sp. tritici</name>
    <dbReference type="NCBI Taxonomy" id="56615"/>
    <lineage>
        <taxon>Eukaryota</taxon>
        <taxon>Fungi</taxon>
        <taxon>Dikarya</taxon>
        <taxon>Basidiomycota</taxon>
        <taxon>Pucciniomycotina</taxon>
        <taxon>Pucciniomycetes</taxon>
        <taxon>Pucciniales</taxon>
        <taxon>Pucciniaceae</taxon>
        <taxon>Puccinia</taxon>
    </lineage>
</organism>
<accession>A0A5B0S010</accession>
<name>A0A5B0S010_PUCGR</name>
<protein>
    <submittedName>
        <fullName evidence="1">Uncharacterized protein</fullName>
    </submittedName>
</protein>
<evidence type="ECO:0000313" key="2">
    <source>
        <dbReference type="Proteomes" id="UP000325313"/>
    </source>
</evidence>
<dbReference type="Proteomes" id="UP000325313">
    <property type="component" value="Unassembled WGS sequence"/>
</dbReference>
<dbReference type="EMBL" id="VDEP01000106">
    <property type="protein sequence ID" value="KAA1130829.1"/>
    <property type="molecule type" value="Genomic_DNA"/>
</dbReference>